<dbReference type="Proteomes" id="UP000033140">
    <property type="component" value="Unassembled WGS sequence"/>
</dbReference>
<proteinExistence type="predicted"/>
<reference evidence="1 2" key="3">
    <citation type="journal article" date="2015" name="Genome Announc.">
        <title>Draft Genome Sequence of the Archiascomycetous Yeast Saitoella complicata.</title>
        <authorList>
            <person name="Yamauchi K."/>
            <person name="Kondo S."/>
            <person name="Hamamoto M."/>
            <person name="Takahashi Y."/>
            <person name="Ogura Y."/>
            <person name="Hayashi T."/>
            <person name="Nishida H."/>
        </authorList>
    </citation>
    <scope>NUCLEOTIDE SEQUENCE [LARGE SCALE GENOMIC DNA]</scope>
    <source>
        <strain evidence="1 2">NRRL Y-17804</strain>
    </source>
</reference>
<sequence length="69" mass="7669">MLGKDRPFKNRDIVGEVHAAIPRETFGTTYAADQVLASLRRDHSLLHAIEKLMDSGQVAIKPRLSPESL</sequence>
<gene>
    <name evidence="1" type="ORF">G7K_5446-t1</name>
</gene>
<evidence type="ECO:0000313" key="2">
    <source>
        <dbReference type="Proteomes" id="UP000033140"/>
    </source>
</evidence>
<accession>A0A0E9NNC4</accession>
<keyword evidence="2" id="KW-1185">Reference proteome</keyword>
<reference evidence="1 2" key="2">
    <citation type="journal article" date="2014" name="J. Gen. Appl. Microbiol.">
        <title>The early diverging ascomycetous budding yeast Saitoella complicata has three histone deacetylases belonging to the Clr6, Hos2, and Rpd3 lineages.</title>
        <authorList>
            <person name="Nishida H."/>
            <person name="Matsumoto T."/>
            <person name="Kondo S."/>
            <person name="Hamamoto M."/>
            <person name="Yoshikawa H."/>
        </authorList>
    </citation>
    <scope>NUCLEOTIDE SEQUENCE [LARGE SCALE GENOMIC DNA]</scope>
    <source>
        <strain evidence="1 2">NRRL Y-17804</strain>
    </source>
</reference>
<dbReference type="AlphaFoldDB" id="A0A0E9NNC4"/>
<reference evidence="1 2" key="1">
    <citation type="journal article" date="2011" name="J. Gen. Appl. Microbiol.">
        <title>Draft genome sequencing of the enigmatic yeast Saitoella complicata.</title>
        <authorList>
            <person name="Nishida H."/>
            <person name="Hamamoto M."/>
            <person name="Sugiyama J."/>
        </authorList>
    </citation>
    <scope>NUCLEOTIDE SEQUENCE [LARGE SCALE GENOMIC DNA]</scope>
    <source>
        <strain evidence="1 2">NRRL Y-17804</strain>
    </source>
</reference>
<evidence type="ECO:0000313" key="1">
    <source>
        <dbReference type="EMBL" id="GAO51344.1"/>
    </source>
</evidence>
<name>A0A0E9NNC4_SAICN</name>
<dbReference type="EMBL" id="BACD03000044">
    <property type="protein sequence ID" value="GAO51344.1"/>
    <property type="molecule type" value="Genomic_DNA"/>
</dbReference>
<comment type="caution">
    <text evidence="1">The sequence shown here is derived from an EMBL/GenBank/DDBJ whole genome shotgun (WGS) entry which is preliminary data.</text>
</comment>
<organism evidence="1 2">
    <name type="scientific">Saitoella complicata (strain BCRC 22490 / CBS 7301 / JCM 7358 / NBRC 10748 / NRRL Y-17804)</name>
    <dbReference type="NCBI Taxonomy" id="698492"/>
    <lineage>
        <taxon>Eukaryota</taxon>
        <taxon>Fungi</taxon>
        <taxon>Dikarya</taxon>
        <taxon>Ascomycota</taxon>
        <taxon>Taphrinomycotina</taxon>
        <taxon>Taphrinomycotina incertae sedis</taxon>
        <taxon>Saitoella</taxon>
    </lineage>
</organism>
<protein>
    <submittedName>
        <fullName evidence="1">Uncharacterized protein</fullName>
    </submittedName>
</protein>